<evidence type="ECO:0000256" key="4">
    <source>
        <dbReference type="HAMAP-Rule" id="MF_00270"/>
    </source>
</evidence>
<dbReference type="Proteomes" id="UP000176992">
    <property type="component" value="Unassembled WGS sequence"/>
</dbReference>
<gene>
    <name evidence="4" type="primary">rpsR</name>
    <name evidence="6" type="ORF">A2Z86_12100</name>
</gene>
<keyword evidence="2 4" id="KW-0689">Ribosomal protein</keyword>
<dbReference type="PANTHER" id="PTHR13479:SF40">
    <property type="entry name" value="SMALL RIBOSOMAL SUBUNIT PROTEIN BS18M"/>
    <property type="match status" value="1"/>
</dbReference>
<evidence type="ECO:0000313" key="7">
    <source>
        <dbReference type="Proteomes" id="UP000176992"/>
    </source>
</evidence>
<dbReference type="InterPro" id="IPR036870">
    <property type="entry name" value="Ribosomal_bS18_sf"/>
</dbReference>
<dbReference type="InterPro" id="IPR001648">
    <property type="entry name" value="Ribosomal_bS18"/>
</dbReference>
<dbReference type="Pfam" id="PF01084">
    <property type="entry name" value="Ribosomal_S18"/>
    <property type="match status" value="1"/>
</dbReference>
<name>A0A1F5YEE8_9BACT</name>
<protein>
    <recommendedName>
        <fullName evidence="4">Small ribosomal subunit protein bS18</fullName>
    </recommendedName>
</protein>
<proteinExistence type="inferred from homology"/>
<comment type="similarity">
    <text evidence="1 4 5">Belongs to the bacterial ribosomal protein bS18 family.</text>
</comment>
<evidence type="ECO:0000256" key="2">
    <source>
        <dbReference type="ARBA" id="ARBA00022980"/>
    </source>
</evidence>
<comment type="subunit">
    <text evidence="4">Part of the 30S ribosomal subunit. Forms a tight heterodimer with protein bS6.</text>
</comment>
<sequence length="76" mass="8754">MSGEGRKKVCHFCVNDIKSIDYKDFRMLARYLTERAKIVPRRTSGTCSKHQRQLSGAIKKARYLAVLPYIGEYEGN</sequence>
<dbReference type="GO" id="GO:0006412">
    <property type="term" value="P:translation"/>
    <property type="evidence" value="ECO:0007669"/>
    <property type="project" value="UniProtKB-UniRule"/>
</dbReference>
<evidence type="ECO:0000256" key="5">
    <source>
        <dbReference type="RuleBase" id="RU003910"/>
    </source>
</evidence>
<dbReference type="GO" id="GO:0070181">
    <property type="term" value="F:small ribosomal subunit rRNA binding"/>
    <property type="evidence" value="ECO:0007669"/>
    <property type="project" value="TreeGrafter"/>
</dbReference>
<organism evidence="6 7">
    <name type="scientific">Candidatus Glassbacteria bacterium GWA2_58_10</name>
    <dbReference type="NCBI Taxonomy" id="1817865"/>
    <lineage>
        <taxon>Bacteria</taxon>
        <taxon>Candidatus Glassiibacteriota</taxon>
    </lineage>
</organism>
<dbReference type="GO" id="GO:0022627">
    <property type="term" value="C:cytosolic small ribosomal subunit"/>
    <property type="evidence" value="ECO:0007669"/>
    <property type="project" value="TreeGrafter"/>
</dbReference>
<dbReference type="NCBIfam" id="TIGR00165">
    <property type="entry name" value="S18"/>
    <property type="match status" value="1"/>
</dbReference>
<reference evidence="6 7" key="1">
    <citation type="journal article" date="2016" name="Nat. Commun.">
        <title>Thousands of microbial genomes shed light on interconnected biogeochemical processes in an aquifer system.</title>
        <authorList>
            <person name="Anantharaman K."/>
            <person name="Brown C.T."/>
            <person name="Hug L.A."/>
            <person name="Sharon I."/>
            <person name="Castelle C.J."/>
            <person name="Probst A.J."/>
            <person name="Thomas B.C."/>
            <person name="Singh A."/>
            <person name="Wilkins M.J."/>
            <person name="Karaoz U."/>
            <person name="Brodie E.L."/>
            <person name="Williams K.H."/>
            <person name="Hubbard S.S."/>
            <person name="Banfield J.F."/>
        </authorList>
    </citation>
    <scope>NUCLEOTIDE SEQUENCE [LARGE SCALE GENOMIC DNA]</scope>
</reference>
<comment type="function">
    <text evidence="4">Binds as a heterodimer with protein bS6 to the central domain of the 16S rRNA, where it helps stabilize the platform of the 30S subunit.</text>
</comment>
<evidence type="ECO:0000313" key="6">
    <source>
        <dbReference type="EMBL" id="OGF98422.1"/>
    </source>
</evidence>
<dbReference type="AlphaFoldDB" id="A0A1F5YEE8"/>
<comment type="caution">
    <text evidence="6">The sequence shown here is derived from an EMBL/GenBank/DDBJ whole genome shotgun (WGS) entry which is preliminary data.</text>
</comment>
<dbReference type="SUPFAM" id="SSF46911">
    <property type="entry name" value="Ribosomal protein S18"/>
    <property type="match status" value="1"/>
</dbReference>
<evidence type="ECO:0000256" key="1">
    <source>
        <dbReference type="ARBA" id="ARBA00005589"/>
    </source>
</evidence>
<dbReference type="HAMAP" id="MF_00270">
    <property type="entry name" value="Ribosomal_bS18"/>
    <property type="match status" value="1"/>
</dbReference>
<evidence type="ECO:0000256" key="3">
    <source>
        <dbReference type="ARBA" id="ARBA00023274"/>
    </source>
</evidence>
<keyword evidence="3 4" id="KW-0687">Ribonucleoprotein</keyword>
<dbReference type="GO" id="GO:0003735">
    <property type="term" value="F:structural constituent of ribosome"/>
    <property type="evidence" value="ECO:0007669"/>
    <property type="project" value="InterPro"/>
</dbReference>
<dbReference type="PRINTS" id="PR00974">
    <property type="entry name" value="RIBOSOMALS18"/>
</dbReference>
<dbReference type="PANTHER" id="PTHR13479">
    <property type="entry name" value="30S RIBOSOMAL PROTEIN S18"/>
    <property type="match status" value="1"/>
</dbReference>
<keyword evidence="4" id="KW-0694">RNA-binding</keyword>
<dbReference type="Gene3D" id="4.10.640.10">
    <property type="entry name" value="Ribosomal protein S18"/>
    <property type="match status" value="1"/>
</dbReference>
<accession>A0A1F5YEE8</accession>
<keyword evidence="4" id="KW-0699">rRNA-binding</keyword>
<dbReference type="EMBL" id="MFIV01000105">
    <property type="protein sequence ID" value="OGF98422.1"/>
    <property type="molecule type" value="Genomic_DNA"/>
</dbReference>